<dbReference type="RefSeq" id="WP_107820505.1">
    <property type="nucleotide sequence ID" value="NZ_OY782574.1"/>
</dbReference>
<keyword evidence="2" id="KW-1003">Cell membrane</keyword>
<evidence type="ECO:0000256" key="1">
    <source>
        <dbReference type="ARBA" id="ARBA00004651"/>
    </source>
</evidence>
<feature type="transmembrane region" description="Helical" evidence="6">
    <location>
        <begin position="157"/>
        <end position="179"/>
    </location>
</feature>
<evidence type="ECO:0000313" key="7">
    <source>
        <dbReference type="EMBL" id="PTN10391.1"/>
    </source>
</evidence>
<evidence type="ECO:0000256" key="6">
    <source>
        <dbReference type="SAM" id="Phobius"/>
    </source>
</evidence>
<accession>A0A2T5C615</accession>
<keyword evidence="5 6" id="KW-0472">Membrane</keyword>
<feature type="transmembrane region" description="Helical" evidence="6">
    <location>
        <begin position="237"/>
        <end position="258"/>
    </location>
</feature>
<feature type="transmembrane region" description="Helical" evidence="6">
    <location>
        <begin position="199"/>
        <end position="225"/>
    </location>
</feature>
<evidence type="ECO:0000313" key="8">
    <source>
        <dbReference type="Proteomes" id="UP000243525"/>
    </source>
</evidence>
<feature type="transmembrane region" description="Helical" evidence="6">
    <location>
        <begin position="54"/>
        <end position="77"/>
    </location>
</feature>
<comment type="caution">
    <text evidence="7">The sequence shown here is derived from an EMBL/GenBank/DDBJ whole genome shotgun (WGS) entry which is preliminary data.</text>
</comment>
<sequence>MNNRLHRFKRIFLTWMIRARKVTLPGFDRVPLYDVMLFFYRSIENGAITTRASAIAFSFFLAIFPTTIFLFTLIPYVPIENFQDELFTLIQGILPPHTFEAVDETIKDILTQPRGGLLSFGFFMGMIFSTNGLVSMMNAFDASLHIFETRPWYMQRLMAIVLLMILAFLLTIAIGLITLGQLSINYLDAHDLLGGSFTYYLLSVGKWVVIIALFFFAYSFLFYLAPAKKTRWRFISAGGTMSTILSVIVLLGFNYYIVRFSQYNKLYGSIGALLVVLLLLYLISLVLLFGFELNASLLAARRSGKRLVKKEEVKRIIRRRFRLKRRKTHDD</sequence>
<keyword evidence="4 6" id="KW-1133">Transmembrane helix</keyword>
<dbReference type="Proteomes" id="UP000243525">
    <property type="component" value="Unassembled WGS sequence"/>
</dbReference>
<keyword evidence="8" id="KW-1185">Reference proteome</keyword>
<feature type="transmembrane region" description="Helical" evidence="6">
    <location>
        <begin position="117"/>
        <end position="136"/>
    </location>
</feature>
<comment type="subcellular location">
    <subcellularLocation>
        <location evidence="1">Cell membrane</location>
        <topology evidence="1">Multi-pass membrane protein</topology>
    </subcellularLocation>
</comment>
<dbReference type="OrthoDB" id="977385at2"/>
<feature type="transmembrane region" description="Helical" evidence="6">
    <location>
        <begin position="270"/>
        <end position="300"/>
    </location>
</feature>
<evidence type="ECO:0000256" key="5">
    <source>
        <dbReference type="ARBA" id="ARBA00023136"/>
    </source>
</evidence>
<evidence type="ECO:0000256" key="4">
    <source>
        <dbReference type="ARBA" id="ARBA00022989"/>
    </source>
</evidence>
<dbReference type="PIRSF" id="PIRSF035875">
    <property type="entry name" value="RNase_BN"/>
    <property type="match status" value="1"/>
</dbReference>
<dbReference type="AlphaFoldDB" id="A0A2T5C615"/>
<reference evidence="7 8" key="1">
    <citation type="submission" date="2018-04" db="EMBL/GenBank/DDBJ databases">
        <title>Genomic Encyclopedia of Archaeal and Bacterial Type Strains, Phase II (KMG-II): from individual species to whole genera.</title>
        <authorList>
            <person name="Goeker M."/>
        </authorList>
    </citation>
    <scope>NUCLEOTIDE SEQUENCE [LARGE SCALE GENOMIC DNA]</scope>
    <source>
        <strain evidence="7 8">DSM 28823</strain>
    </source>
</reference>
<proteinExistence type="predicted"/>
<dbReference type="PANTHER" id="PTHR30213:SF0">
    <property type="entry name" value="UPF0761 MEMBRANE PROTEIN YIHY"/>
    <property type="match status" value="1"/>
</dbReference>
<dbReference type="EMBL" id="QAAD01000001">
    <property type="protein sequence ID" value="PTN10391.1"/>
    <property type="molecule type" value="Genomic_DNA"/>
</dbReference>
<dbReference type="Pfam" id="PF03631">
    <property type="entry name" value="Virul_fac_BrkB"/>
    <property type="match status" value="1"/>
</dbReference>
<dbReference type="GO" id="GO:0005886">
    <property type="term" value="C:plasma membrane"/>
    <property type="evidence" value="ECO:0007669"/>
    <property type="project" value="UniProtKB-SubCell"/>
</dbReference>
<keyword evidence="3 6" id="KW-0812">Transmembrane</keyword>
<name>A0A2T5C615_9BACT</name>
<dbReference type="InterPro" id="IPR017039">
    <property type="entry name" value="Virul_fac_BrkB"/>
</dbReference>
<gene>
    <name evidence="7" type="ORF">C8N47_10139</name>
</gene>
<evidence type="ECO:0000256" key="2">
    <source>
        <dbReference type="ARBA" id="ARBA00022475"/>
    </source>
</evidence>
<evidence type="ECO:0000256" key="3">
    <source>
        <dbReference type="ARBA" id="ARBA00022692"/>
    </source>
</evidence>
<organism evidence="7 8">
    <name type="scientific">Mangrovibacterium marinum</name>
    <dbReference type="NCBI Taxonomy" id="1639118"/>
    <lineage>
        <taxon>Bacteria</taxon>
        <taxon>Pseudomonadati</taxon>
        <taxon>Bacteroidota</taxon>
        <taxon>Bacteroidia</taxon>
        <taxon>Marinilabiliales</taxon>
        <taxon>Prolixibacteraceae</taxon>
        <taxon>Mangrovibacterium</taxon>
    </lineage>
</organism>
<protein>
    <submittedName>
        <fullName evidence="7">Membrane protein</fullName>
    </submittedName>
</protein>
<dbReference type="NCBIfam" id="TIGR00765">
    <property type="entry name" value="yihY_not_rbn"/>
    <property type="match status" value="1"/>
</dbReference>
<dbReference type="PANTHER" id="PTHR30213">
    <property type="entry name" value="INNER MEMBRANE PROTEIN YHJD"/>
    <property type="match status" value="1"/>
</dbReference>